<keyword evidence="5" id="KW-0560">Oxidoreductase</keyword>
<dbReference type="PANTHER" id="PTHR24300">
    <property type="entry name" value="CYTOCHROME P450 508A4-RELATED"/>
    <property type="match status" value="1"/>
</dbReference>
<protein>
    <submittedName>
        <fullName evidence="8 9">Cytochrome P450 2J6-like isoform X1</fullName>
    </submittedName>
</protein>
<evidence type="ECO:0000256" key="4">
    <source>
        <dbReference type="ARBA" id="ARBA00023033"/>
    </source>
</evidence>
<dbReference type="RefSeq" id="XP_014674406.1">
    <property type="nucleotide sequence ID" value="XM_014818920.1"/>
</dbReference>
<evidence type="ECO:0000313" key="8">
    <source>
        <dbReference type="RefSeq" id="XP_014674388.1"/>
    </source>
</evidence>
<organism evidence="7 9">
    <name type="scientific">Priapulus caudatus</name>
    <name type="common">Priapulid worm</name>
    <dbReference type="NCBI Taxonomy" id="37621"/>
    <lineage>
        <taxon>Eukaryota</taxon>
        <taxon>Metazoa</taxon>
        <taxon>Ecdysozoa</taxon>
        <taxon>Scalidophora</taxon>
        <taxon>Priapulida</taxon>
        <taxon>Priapulimorpha</taxon>
        <taxon>Priapulimorphida</taxon>
        <taxon>Priapulidae</taxon>
        <taxon>Priapulus</taxon>
    </lineage>
</organism>
<dbReference type="Pfam" id="PF00067">
    <property type="entry name" value="p450"/>
    <property type="match status" value="1"/>
</dbReference>
<keyword evidence="3 5" id="KW-0408">Iron</keyword>
<gene>
    <name evidence="8 9 10" type="primary">LOC106814567</name>
</gene>
<sequence>MDVGSFSQWCTALLLGIAVYLLITYLTRKPAGSPPGPRGLPVVGSLLQLSRTNPLVTLTELGEKYGPIFSMYFGPRFAVVLNSYELIKEAFLTQGEMFSGRAHPFIIKTLMSDKKGTIHGILESEGAHWKEQRKFALTGLRDFGMGKMSMEGKILEEVEVFLHEIKNQAGRAFNYHHLFGNAVSNVICNIVFGSRFEYDHADFKELLELLNANIRQAANTEILNYLPWIRFFPGAGREQYLGFRTRFDKLISWAKQRVAEHEKSFDRDNIRDFVDLYMKQIDDMADNKNTTFTIDEAPYIIINLFAAGTETTATTLRWGLLYMTHYPHVARKVQEEIDAVIGRGRLPSIKDKPNMPYTEATILELQRLSNVVPLAIPHATQKKGTLAGYEIPNGTMVLPNLYAVHMDPKRFPDPDVMKPERFLDENGKLTNTERLIPFSIGWRVCLGEMLAKMELFLFFTAILQNFDVLPPEGDKLVPLTPIIGLTCSPVSHSTRLVLRA</sequence>
<comment type="similarity">
    <text evidence="1 5">Belongs to the cytochrome P450 family.</text>
</comment>
<evidence type="ECO:0000256" key="2">
    <source>
        <dbReference type="ARBA" id="ARBA00022723"/>
    </source>
</evidence>
<keyword evidence="7" id="KW-1185">Reference proteome</keyword>
<dbReference type="RefSeq" id="XP_014674388.1">
    <property type="nucleotide sequence ID" value="XM_014818902.1"/>
</dbReference>
<evidence type="ECO:0000313" key="10">
    <source>
        <dbReference type="RefSeq" id="XP_014674406.1"/>
    </source>
</evidence>
<keyword evidence="6" id="KW-0812">Transmembrane</keyword>
<evidence type="ECO:0000256" key="5">
    <source>
        <dbReference type="RuleBase" id="RU000461"/>
    </source>
</evidence>
<dbReference type="PROSITE" id="PS00086">
    <property type="entry name" value="CYTOCHROME_P450"/>
    <property type="match status" value="1"/>
</dbReference>
<keyword evidence="5" id="KW-0349">Heme</keyword>
<dbReference type="RefSeq" id="XP_014674398.1">
    <property type="nucleotide sequence ID" value="XM_014818912.1"/>
</dbReference>
<dbReference type="PANTHER" id="PTHR24300:SF403">
    <property type="entry name" value="CYTOCHROME P450 306A1"/>
    <property type="match status" value="1"/>
</dbReference>
<evidence type="ECO:0000256" key="1">
    <source>
        <dbReference type="ARBA" id="ARBA00010617"/>
    </source>
</evidence>
<keyword evidence="6" id="KW-1133">Transmembrane helix</keyword>
<reference evidence="8 9" key="1">
    <citation type="submission" date="2025-05" db="UniProtKB">
        <authorList>
            <consortium name="RefSeq"/>
        </authorList>
    </citation>
    <scope>IDENTIFICATION</scope>
</reference>
<dbReference type="SUPFAM" id="SSF48264">
    <property type="entry name" value="Cytochrome P450"/>
    <property type="match status" value="1"/>
</dbReference>
<evidence type="ECO:0000256" key="3">
    <source>
        <dbReference type="ARBA" id="ARBA00023004"/>
    </source>
</evidence>
<keyword evidence="4 5" id="KW-0503">Monooxygenase</keyword>
<dbReference type="InterPro" id="IPR050182">
    <property type="entry name" value="Cytochrome_P450_fam2"/>
</dbReference>
<keyword evidence="6" id="KW-0472">Membrane</keyword>
<feature type="transmembrane region" description="Helical" evidence="6">
    <location>
        <begin position="6"/>
        <end position="26"/>
    </location>
</feature>
<dbReference type="PRINTS" id="PR00385">
    <property type="entry name" value="P450"/>
</dbReference>
<dbReference type="InterPro" id="IPR017972">
    <property type="entry name" value="Cyt_P450_CS"/>
</dbReference>
<keyword evidence="2 5" id="KW-0479">Metal-binding</keyword>
<accession>A0ABM1EQC7</accession>
<dbReference type="GeneID" id="106814567"/>
<dbReference type="InterPro" id="IPR036396">
    <property type="entry name" value="Cyt_P450_sf"/>
</dbReference>
<dbReference type="Proteomes" id="UP000695022">
    <property type="component" value="Unplaced"/>
</dbReference>
<dbReference type="InterPro" id="IPR001128">
    <property type="entry name" value="Cyt_P450"/>
</dbReference>
<dbReference type="InterPro" id="IPR002401">
    <property type="entry name" value="Cyt_P450_E_grp-I"/>
</dbReference>
<evidence type="ECO:0000313" key="7">
    <source>
        <dbReference type="Proteomes" id="UP000695022"/>
    </source>
</evidence>
<name>A0ABM1EQC7_PRICU</name>
<dbReference type="Gene3D" id="1.10.630.10">
    <property type="entry name" value="Cytochrome P450"/>
    <property type="match status" value="1"/>
</dbReference>
<dbReference type="PRINTS" id="PR00463">
    <property type="entry name" value="EP450I"/>
</dbReference>
<proteinExistence type="inferred from homology"/>
<evidence type="ECO:0000256" key="6">
    <source>
        <dbReference type="SAM" id="Phobius"/>
    </source>
</evidence>
<evidence type="ECO:0000313" key="9">
    <source>
        <dbReference type="RefSeq" id="XP_014674398.1"/>
    </source>
</evidence>